<gene>
    <name evidence="1" type="ORF">SAMN04487988_10563</name>
</gene>
<proteinExistence type="predicted"/>
<sequence length="50" mass="5683">MQSKSNFLIFNPWAEKILNPSPPKNQIFPVNHDLGHLTYGLILRIGLPLV</sequence>
<reference evidence="2" key="1">
    <citation type="submission" date="2016-10" db="EMBL/GenBank/DDBJ databases">
        <authorList>
            <person name="Varghese N."/>
            <person name="Submissions S."/>
        </authorList>
    </citation>
    <scope>NUCLEOTIDE SEQUENCE [LARGE SCALE GENOMIC DNA]</scope>
    <source>
        <strain evidence="2">DSM 19315</strain>
    </source>
</reference>
<dbReference type="STRING" id="435880.SAMN04487988_10563"/>
<evidence type="ECO:0000313" key="1">
    <source>
        <dbReference type="EMBL" id="SFG56159.1"/>
    </source>
</evidence>
<organism evidence="1 2">
    <name type="scientific">Algoriphagus hitonicola</name>
    <dbReference type="NCBI Taxonomy" id="435880"/>
    <lineage>
        <taxon>Bacteria</taxon>
        <taxon>Pseudomonadati</taxon>
        <taxon>Bacteroidota</taxon>
        <taxon>Cytophagia</taxon>
        <taxon>Cytophagales</taxon>
        <taxon>Cyclobacteriaceae</taxon>
        <taxon>Algoriphagus</taxon>
    </lineage>
</organism>
<dbReference type="Proteomes" id="UP000199642">
    <property type="component" value="Unassembled WGS sequence"/>
</dbReference>
<name>A0A1I2SW91_9BACT</name>
<dbReference type="EMBL" id="FOPC01000005">
    <property type="protein sequence ID" value="SFG56159.1"/>
    <property type="molecule type" value="Genomic_DNA"/>
</dbReference>
<evidence type="ECO:0000313" key="2">
    <source>
        <dbReference type="Proteomes" id="UP000199642"/>
    </source>
</evidence>
<keyword evidence="2" id="KW-1185">Reference proteome</keyword>
<protein>
    <submittedName>
        <fullName evidence="1">Uncharacterized protein</fullName>
    </submittedName>
</protein>
<accession>A0A1I2SW91</accession>
<dbReference type="AlphaFoldDB" id="A0A1I2SW91"/>